<dbReference type="Proteomes" id="UP000265631">
    <property type="component" value="Unassembled WGS sequence"/>
</dbReference>
<dbReference type="Pfam" id="PF06985">
    <property type="entry name" value="HET"/>
    <property type="match status" value="1"/>
</dbReference>
<comment type="caution">
    <text evidence="3">The sequence shown here is derived from an EMBL/GenBank/DDBJ whole genome shotgun (WGS) entry which is preliminary data.</text>
</comment>
<dbReference type="Pfam" id="PF11312">
    <property type="entry name" value="Methyltransf_34"/>
    <property type="match status" value="1"/>
</dbReference>
<dbReference type="InterPro" id="IPR052895">
    <property type="entry name" value="HetReg/Transcr_Mod"/>
</dbReference>
<proteinExistence type="predicted"/>
<dbReference type="EMBL" id="PXXK01000509">
    <property type="protein sequence ID" value="RFN43761.1"/>
    <property type="molecule type" value="Genomic_DNA"/>
</dbReference>
<evidence type="ECO:0000256" key="1">
    <source>
        <dbReference type="SAM" id="MobiDB-lite"/>
    </source>
</evidence>
<dbReference type="InterPro" id="IPR010730">
    <property type="entry name" value="HET"/>
</dbReference>
<dbReference type="Pfam" id="PF26639">
    <property type="entry name" value="Het-6_barrel"/>
    <property type="match status" value="1"/>
</dbReference>
<name>A0A395M7A9_9HYPO</name>
<evidence type="ECO:0000259" key="2">
    <source>
        <dbReference type="Pfam" id="PF06985"/>
    </source>
</evidence>
<keyword evidence="4" id="KW-1185">Reference proteome</keyword>
<feature type="domain" description="Heterokaryon incompatibility" evidence="2">
    <location>
        <begin position="418"/>
        <end position="598"/>
    </location>
</feature>
<reference evidence="3 4" key="1">
    <citation type="journal article" date="2018" name="PLoS Pathog.">
        <title>Evolution of structural diversity of trichothecenes, a family of toxins produced by plant pathogenic and entomopathogenic fungi.</title>
        <authorList>
            <person name="Proctor R.H."/>
            <person name="McCormick S.P."/>
            <person name="Kim H.S."/>
            <person name="Cardoza R.E."/>
            <person name="Stanley A.M."/>
            <person name="Lindo L."/>
            <person name="Kelly A."/>
            <person name="Brown D.W."/>
            <person name="Lee T."/>
            <person name="Vaughan M.M."/>
            <person name="Alexander N.J."/>
            <person name="Busman M."/>
            <person name="Gutierrez S."/>
        </authorList>
    </citation>
    <scope>NUCLEOTIDE SEQUENCE [LARGE SCALE GENOMIC DNA]</scope>
    <source>
        <strain evidence="3 4">NRRL 13405</strain>
    </source>
</reference>
<evidence type="ECO:0000313" key="3">
    <source>
        <dbReference type="EMBL" id="RFN43761.1"/>
    </source>
</evidence>
<organism evidence="3 4">
    <name type="scientific">Fusarium flagelliforme</name>
    <dbReference type="NCBI Taxonomy" id="2675880"/>
    <lineage>
        <taxon>Eukaryota</taxon>
        <taxon>Fungi</taxon>
        <taxon>Dikarya</taxon>
        <taxon>Ascomycota</taxon>
        <taxon>Pezizomycotina</taxon>
        <taxon>Sordariomycetes</taxon>
        <taxon>Hypocreomycetidae</taxon>
        <taxon>Hypocreales</taxon>
        <taxon>Nectriaceae</taxon>
        <taxon>Fusarium</taxon>
        <taxon>Fusarium incarnatum-equiseti species complex</taxon>
    </lineage>
</organism>
<feature type="compositionally biased region" description="Basic residues" evidence="1">
    <location>
        <begin position="1"/>
        <end position="16"/>
    </location>
</feature>
<dbReference type="AlphaFoldDB" id="A0A395M7A9"/>
<protein>
    <submittedName>
        <fullName evidence="3">Het-6or heterokaryon incompatibility protein (Het-6or allele)</fullName>
    </submittedName>
</protein>
<dbReference type="PANTHER" id="PTHR24148">
    <property type="entry name" value="ANKYRIN REPEAT DOMAIN-CONTAINING PROTEIN 39 HOMOLOG-RELATED"/>
    <property type="match status" value="1"/>
</dbReference>
<gene>
    <name evidence="3" type="ORF">FIE12Z_12008</name>
</gene>
<dbReference type="InterPro" id="IPR021463">
    <property type="entry name" value="Methyltransf_34"/>
</dbReference>
<dbReference type="STRING" id="2594813.A0A395M7A9"/>
<sequence length="1015" mass="113481">MGQFKRHAQSQPKHGKPLSSGASKAPIPPPVNRPGWTGPTYLHKTPKRKPAAVKEKNPIPQIQSLSIEHQQLILDTIRTSFPAVDDFSELTPVLREVREALEEKDYSKAFGSEEFKEAYTIRWSPSRALTTANVLAWICSEMSETAWVQQFLLGQQPSKIACIGRGGSDLLACAALLKHSHQSKLDEARSESASPDATAMVDLSLIDNHDWSGIITKLQHTLTTPPPLSKYATEKAKAANVSAIPSQVLKPSLNQLNILESEGTALQGPNPALISLFFTLHEFYSISISKTTGFLSRLTSEAPQGSLLLIVDGPGAEVTLPSKGEGEEKKYPLEWLFYQALLPPKSKGSEEEVQPAWKKLIEDGHEKEYNSVELETASTEIRLLDLYPPQLDVLDGSDWERPLVCRLYKTSITNPSVYKALSYVWGDGSKTQSIWVVGSPGKSGEASILITESLDTALRHLRRPDETVTLWIDQISINQADNKEKGAQVAMMGRIYSAASQVLVWLGPAADGSDHLMDTLQDVGHKARDLGIKAYMTPQGYYAMLAILRNESPTDKATMRFQALFKHTVGVSIPLLKEMALKAWFERSYFSRVWIIQEFCLCADTMFVCGTRTVAVELITFAVTILQMVISETPMGRYPELYPPQFPAERLRDVSEEPISRLLSCRSRQQHGRRDELHMLLRRMFVGHETRATQHRDRVFALLGLAVDAEKLGIPVDYECTTERALAQTASALIEKAGRIDILCYSQFPKLRDLIDLPSWVPDWQSNLRPSFYTISDRANEHLFFAAGHDSIVEIVKSATESPFIIGLRGYVVDVIEKVAEGEGWMDLSWDPARLLSFFAQVDALWQESMKKPIVTLGPTGDRKLEARWRVPIGDLYKAENGDQHRATPDLARSYERCVQELKLFNQMALGEDGLQDIQEWETLQDEGSKNYYDGYMRKMEGKRPFLTQMGYLGMGPIEGKPGDVVVVFCGGHIPFVLRPEPDGQDVLSFVGEAYCDGVMDGEVTAKEKQTFWLV</sequence>
<accession>A0A395M7A9</accession>
<feature type="region of interest" description="Disordered" evidence="1">
    <location>
        <begin position="1"/>
        <end position="55"/>
    </location>
</feature>
<dbReference type="PANTHER" id="PTHR24148:SF73">
    <property type="entry name" value="HET DOMAIN PROTEIN (AFU_ORTHOLOGUE AFUA_8G01020)"/>
    <property type="match status" value="1"/>
</dbReference>
<evidence type="ECO:0000313" key="4">
    <source>
        <dbReference type="Proteomes" id="UP000265631"/>
    </source>
</evidence>